<dbReference type="InterPro" id="IPR011006">
    <property type="entry name" value="CheY-like_superfamily"/>
</dbReference>
<name>A0ABP8I009_9BURK</name>
<accession>A0ABP8I009</accession>
<feature type="domain" description="HTH luxR-type" evidence="1">
    <location>
        <begin position="136"/>
        <end position="201"/>
    </location>
</feature>
<evidence type="ECO:0000313" key="3">
    <source>
        <dbReference type="Proteomes" id="UP001500975"/>
    </source>
</evidence>
<dbReference type="Proteomes" id="UP001500975">
    <property type="component" value="Unassembled WGS sequence"/>
</dbReference>
<evidence type="ECO:0000313" key="2">
    <source>
        <dbReference type="EMBL" id="GAA4348333.1"/>
    </source>
</evidence>
<dbReference type="CDD" id="cd06170">
    <property type="entry name" value="LuxR_C_like"/>
    <property type="match status" value="1"/>
</dbReference>
<dbReference type="InterPro" id="IPR016032">
    <property type="entry name" value="Sig_transdc_resp-reg_C-effctor"/>
</dbReference>
<dbReference type="PANTHER" id="PTHR45566:SF1">
    <property type="entry name" value="HTH-TYPE TRANSCRIPTIONAL REGULATOR YHJB-RELATED"/>
    <property type="match status" value="1"/>
</dbReference>
<proteinExistence type="predicted"/>
<dbReference type="SUPFAM" id="SSF46894">
    <property type="entry name" value="C-terminal effector domain of the bipartite response regulators"/>
    <property type="match status" value="1"/>
</dbReference>
<organism evidence="2 3">
    <name type="scientific">Variovorax defluvii</name>
    <dbReference type="NCBI Taxonomy" id="913761"/>
    <lineage>
        <taxon>Bacteria</taxon>
        <taxon>Pseudomonadati</taxon>
        <taxon>Pseudomonadota</taxon>
        <taxon>Betaproteobacteria</taxon>
        <taxon>Burkholderiales</taxon>
        <taxon>Comamonadaceae</taxon>
        <taxon>Variovorax</taxon>
    </lineage>
</organism>
<dbReference type="Gene3D" id="3.40.50.2300">
    <property type="match status" value="1"/>
</dbReference>
<reference evidence="3" key="1">
    <citation type="journal article" date="2019" name="Int. J. Syst. Evol. Microbiol.">
        <title>The Global Catalogue of Microorganisms (GCM) 10K type strain sequencing project: providing services to taxonomists for standard genome sequencing and annotation.</title>
        <authorList>
            <consortium name="The Broad Institute Genomics Platform"/>
            <consortium name="The Broad Institute Genome Sequencing Center for Infectious Disease"/>
            <person name="Wu L."/>
            <person name="Ma J."/>
        </authorList>
    </citation>
    <scope>NUCLEOTIDE SEQUENCE [LARGE SCALE GENOMIC DNA]</scope>
    <source>
        <strain evidence="3">JCM 17804</strain>
    </source>
</reference>
<dbReference type="PROSITE" id="PS50043">
    <property type="entry name" value="HTH_LUXR_2"/>
    <property type="match status" value="1"/>
</dbReference>
<protein>
    <submittedName>
        <fullName evidence="2">Response regulator transcription factor</fullName>
    </submittedName>
</protein>
<evidence type="ECO:0000259" key="1">
    <source>
        <dbReference type="PROSITE" id="PS50043"/>
    </source>
</evidence>
<dbReference type="PRINTS" id="PR00038">
    <property type="entry name" value="HTHLUXR"/>
</dbReference>
<dbReference type="SMART" id="SM00421">
    <property type="entry name" value="HTH_LUXR"/>
    <property type="match status" value="1"/>
</dbReference>
<gene>
    <name evidence="2" type="ORF">GCM10023165_34040</name>
</gene>
<dbReference type="SUPFAM" id="SSF52172">
    <property type="entry name" value="CheY-like"/>
    <property type="match status" value="1"/>
</dbReference>
<dbReference type="EMBL" id="BAABGJ010000057">
    <property type="protein sequence ID" value="GAA4348333.1"/>
    <property type="molecule type" value="Genomic_DNA"/>
</dbReference>
<dbReference type="PANTHER" id="PTHR45566">
    <property type="entry name" value="HTH-TYPE TRANSCRIPTIONAL REGULATOR YHJB-RELATED"/>
    <property type="match status" value="1"/>
</dbReference>
<dbReference type="InterPro" id="IPR051015">
    <property type="entry name" value="EvgA-like"/>
</dbReference>
<sequence>MKNNELAVLLVAVGTLGTPMGGLADVVQADPDTGQALLDAEVPGSAGLSGVEALLSQCRAGRLVILSGTCDTKTIQAALQKSAPALMEDPSGQQILLSALRSILNEGLCAPEARLISGSASQESDISARSTSAFSAKAAARGLTNRQIDVLRELLQGNSNKQICRNLKLAMGTVKAHVTAVLAALEVSSRAEAIAAAHRLGLDQLVEERACAALPGACPESASQ</sequence>
<dbReference type="Pfam" id="PF00196">
    <property type="entry name" value="GerE"/>
    <property type="match status" value="1"/>
</dbReference>
<dbReference type="InterPro" id="IPR000792">
    <property type="entry name" value="Tscrpt_reg_LuxR_C"/>
</dbReference>
<dbReference type="RefSeq" id="WP_345539386.1">
    <property type="nucleotide sequence ID" value="NZ_BAABGJ010000057.1"/>
</dbReference>
<keyword evidence="3" id="KW-1185">Reference proteome</keyword>
<comment type="caution">
    <text evidence="2">The sequence shown here is derived from an EMBL/GenBank/DDBJ whole genome shotgun (WGS) entry which is preliminary data.</text>
</comment>